<dbReference type="Pfam" id="PF00778">
    <property type="entry name" value="DIX"/>
    <property type="match status" value="1"/>
</dbReference>
<dbReference type="Gene3D" id="2.40.240.130">
    <property type="match status" value="1"/>
</dbReference>
<reference evidence="6" key="3">
    <citation type="journal article" date="2012" name="PLoS Pathog.">
        <title>Comparative genomics of the apicomplexan parasites Toxoplasma gondii and Neospora caninum: Coccidia differing in host range and transmission strategy.</title>
        <authorList>
            <person name="Reid A.J."/>
            <person name="Vermont S.J."/>
            <person name="Cotton J.A."/>
            <person name="Harris D."/>
            <person name="Hill-Cawthorne G.A."/>
            <person name="Konen-Waisman S."/>
            <person name="Latham S.M."/>
            <person name="Mourier T."/>
            <person name="Norton R."/>
            <person name="Quail M.A."/>
            <person name="Sanders M."/>
            <person name="Shanmugam D."/>
            <person name="Sohal A."/>
            <person name="Wasmuth J.D."/>
            <person name="Brunk B."/>
            <person name="Grigg M.E."/>
            <person name="Howard J.C."/>
            <person name="Parkinson J."/>
            <person name="Roos D.S."/>
            <person name="Trees A.J."/>
            <person name="Berriman M."/>
            <person name="Pain A."/>
            <person name="Wastling J.M."/>
        </authorList>
    </citation>
    <scope>NUCLEOTIDE SEQUENCE [LARGE SCALE GENOMIC DNA]</scope>
    <source>
        <strain evidence="6">Liverpool</strain>
    </source>
</reference>
<dbReference type="OrthoDB" id="10007451at2759"/>
<evidence type="ECO:0000313" key="5">
    <source>
        <dbReference type="EMBL" id="CEL65372.1"/>
    </source>
</evidence>
<dbReference type="PANTHER" id="PTHR42509:SF1">
    <property type="entry name" value="DIX DOMAIN-CONTAINING PROTEIN"/>
    <property type="match status" value="1"/>
</dbReference>
<sequence length="259" mass="27848">MDEEPRGFSTSPPGSGGAPNSSNPQAGSSGGALGSMSKSGCTFIYYVITTDGDDLRCPNAFRIPKKPTHITLSDVRRHFPLPGTYHFRFRVKVKEHPWPPADLASAQQPFVWLDVLDDDQPLPLCDHRIYVKATRLSWHSGDLQSIGSPLHDSRTIDSNRDKVASRQIQVDPAEPRAPEGGIFRGSSPVSPETLPASASAYNSSGSGFAAGTGRHVQSADPGSGRVADMLLFDEPLPSGNRSSHNVSSKTVNNNIDLIF</sequence>
<dbReference type="InterPro" id="IPR001158">
    <property type="entry name" value="DIX"/>
</dbReference>
<evidence type="ECO:0000313" key="6">
    <source>
        <dbReference type="Proteomes" id="UP000007494"/>
    </source>
</evidence>
<reference evidence="5" key="4">
    <citation type="journal article" date="2015" name="PLoS ONE">
        <title>Comprehensive Evaluation of Toxoplasma gondii VEG and Neospora caninum LIV Genomes with Tachyzoite Stage Transcriptome and Proteome Defines Novel Transcript Features.</title>
        <authorList>
            <person name="Ramaprasad A."/>
            <person name="Mourier T."/>
            <person name="Naeem R."/>
            <person name="Malas T.B."/>
            <person name="Moussa E."/>
            <person name="Panigrahi A."/>
            <person name="Vermont S.J."/>
            <person name="Otto T.D."/>
            <person name="Wastling J."/>
            <person name="Pain A."/>
        </authorList>
    </citation>
    <scope>NUCLEOTIDE SEQUENCE</scope>
    <source>
        <strain evidence="5">Liverpool</strain>
    </source>
</reference>
<keyword evidence="6" id="KW-1185">Reference proteome</keyword>
<protein>
    <recommendedName>
        <fullName evidence="3">DIX domain-containing protein</fullName>
    </recommendedName>
</protein>
<dbReference type="SUPFAM" id="SSF54236">
    <property type="entry name" value="Ubiquitin-like"/>
    <property type="match status" value="1"/>
</dbReference>
<dbReference type="PROSITE" id="PS50841">
    <property type="entry name" value="DIX"/>
    <property type="match status" value="1"/>
</dbReference>
<dbReference type="InParanoid" id="F0VCQ9"/>
<reference evidence="4" key="2">
    <citation type="submission" date="2011-03" db="EMBL/GenBank/DDBJ databases">
        <title>Comparative genomics and transcriptomics of Neospora caninum and Toxoplasma gondii.</title>
        <authorList>
            <person name="Reid A.J."/>
            <person name="Sohal A."/>
            <person name="Harris D."/>
            <person name="Quail M."/>
            <person name="Sanders M."/>
            <person name="Berriman M."/>
            <person name="Wastling J.M."/>
            <person name="Pain A."/>
        </authorList>
    </citation>
    <scope>NUCLEOTIDE SEQUENCE</scope>
    <source>
        <strain evidence="4">Liverpool</strain>
    </source>
</reference>
<dbReference type="InterPro" id="IPR029071">
    <property type="entry name" value="Ubiquitin-like_domsf"/>
</dbReference>
<dbReference type="PANTHER" id="PTHR42509">
    <property type="entry name" value="DIX DOMAIN-CONTAINING PROTEIN"/>
    <property type="match status" value="1"/>
</dbReference>
<evidence type="ECO:0000259" key="3">
    <source>
        <dbReference type="PROSITE" id="PS50841"/>
    </source>
</evidence>
<proteinExistence type="predicted"/>
<dbReference type="VEuPathDB" id="ToxoDB:NCLIV_012220"/>
<dbReference type="GO" id="GO:0016055">
    <property type="term" value="P:Wnt signaling pathway"/>
    <property type="evidence" value="ECO:0007669"/>
    <property type="project" value="UniProtKB-KW"/>
</dbReference>
<accession>F0VCQ9</accession>
<dbReference type="RefSeq" id="XP_003881457.1">
    <property type="nucleotide sequence ID" value="XM_003881408.1"/>
</dbReference>
<dbReference type="AlphaFoldDB" id="F0VCQ9"/>
<feature type="domain" description="DIX" evidence="3">
    <location>
        <begin position="41"/>
        <end position="137"/>
    </location>
</feature>
<dbReference type="OMA" id="DHRIYVK"/>
<dbReference type="InterPro" id="IPR038207">
    <property type="entry name" value="DIX_dom_sf"/>
</dbReference>
<dbReference type="EMBL" id="FR823386">
    <property type="protein sequence ID" value="CBZ51424.1"/>
    <property type="molecule type" value="Genomic_DNA"/>
</dbReference>
<dbReference type="eggNOG" id="ENOG502S8CZ">
    <property type="taxonomic scope" value="Eukaryota"/>
</dbReference>
<evidence type="ECO:0000313" key="4">
    <source>
        <dbReference type="EMBL" id="CBZ51424.1"/>
    </source>
</evidence>
<reference evidence="4" key="1">
    <citation type="submission" date="2011-02" db="EMBL/GenBank/DDBJ databases">
        <authorList>
            <person name="Aslett M."/>
        </authorList>
    </citation>
    <scope>NUCLEOTIDE SEQUENCE</scope>
    <source>
        <strain evidence="4">Liverpool</strain>
    </source>
</reference>
<evidence type="ECO:0000256" key="1">
    <source>
        <dbReference type="ARBA" id="ARBA00022687"/>
    </source>
</evidence>
<dbReference type="EMBL" id="LN714479">
    <property type="protein sequence ID" value="CEL65372.1"/>
    <property type="molecule type" value="Genomic_DNA"/>
</dbReference>
<name>F0VCQ9_NEOCL</name>
<feature type="compositionally biased region" description="Low complexity" evidence="2">
    <location>
        <begin position="7"/>
        <end position="24"/>
    </location>
</feature>
<organism evidence="4 6">
    <name type="scientific">Neospora caninum (strain Liverpool)</name>
    <dbReference type="NCBI Taxonomy" id="572307"/>
    <lineage>
        <taxon>Eukaryota</taxon>
        <taxon>Sar</taxon>
        <taxon>Alveolata</taxon>
        <taxon>Apicomplexa</taxon>
        <taxon>Conoidasida</taxon>
        <taxon>Coccidia</taxon>
        <taxon>Eucoccidiorida</taxon>
        <taxon>Eimeriorina</taxon>
        <taxon>Sarcocystidae</taxon>
        <taxon>Neospora</taxon>
    </lineage>
</organism>
<gene>
    <name evidence="5" type="ORF">BN1204_012220</name>
    <name evidence="4" type="ORF">NCLIV_012220</name>
</gene>
<dbReference type="GeneID" id="13444298"/>
<feature type="region of interest" description="Disordered" evidence="2">
    <location>
        <begin position="1"/>
        <end position="32"/>
    </location>
</feature>
<dbReference type="Proteomes" id="UP000007494">
    <property type="component" value="Chromosome V"/>
</dbReference>
<feature type="region of interest" description="Disordered" evidence="2">
    <location>
        <begin position="173"/>
        <end position="194"/>
    </location>
</feature>
<evidence type="ECO:0000256" key="2">
    <source>
        <dbReference type="SAM" id="MobiDB-lite"/>
    </source>
</evidence>
<keyword evidence="1" id="KW-0879">Wnt signaling pathway</keyword>